<reference evidence="14" key="1">
    <citation type="submission" date="2020-07" db="EMBL/GenBank/DDBJ databases">
        <authorList>
            <person name="Ferguson B K."/>
        </authorList>
    </citation>
    <scope>NUCLEOTIDE SEQUENCE</scope>
    <source>
        <strain evidence="14">L06</strain>
    </source>
</reference>
<gene>
    <name evidence="14" type="ORF">BBRV_LOCUS106807</name>
</gene>
<evidence type="ECO:0000256" key="8">
    <source>
        <dbReference type="ARBA" id="ARBA00022741"/>
    </source>
</evidence>
<dbReference type="PANTHER" id="PTHR23033">
    <property type="entry name" value="BETA1,3-GALACTOSYLTRANSFERASE"/>
    <property type="match status" value="1"/>
</dbReference>
<sequence length="409" mass="47223">MFLFSLKSRVIFISGFLIGFISVLLFTVRDHDVIDKDIAPIFPLWNSQIGHLYSSYESWLRLHNIATKDINLDVIHYGPPVANKSSEVILESEWLKSKVHVTCVVFIKRRKLARAIKSTWGPRCSKIYYFSRDTEDPSIPIRKFPGKLTSSWHMLCQVIKVLWDESTGSSDLQWIIFVNDDTIVLLENLRYLLAPLDYNKGYYLGHPVVLWEQSYNVAEAGYVLSRGSLVKIVEAFETDEACKSGGKYWKKEDFYLGKHLASFKIYPSDTRDDQFRGIFHGYPLQTMLWGLAKPGSYFTRAVYPLGNECCSPRSVTFGISEADKLHTIYYMLYHLSVYDKGGHYGNKAASTPVPEEEIWKMALRDEFNITNYEGITDDKFFEIWKAKYSDPAELIRKQSTGRQNKLLKN</sequence>
<evidence type="ECO:0000256" key="10">
    <source>
        <dbReference type="ARBA" id="ARBA00022989"/>
    </source>
</evidence>
<keyword evidence="8" id="KW-0547">Nucleotide-binding</keyword>
<keyword evidence="5" id="KW-0328">Glycosyltransferase</keyword>
<feature type="domain" description="Fringe-like glycosyltransferase" evidence="13">
    <location>
        <begin position="114"/>
        <end position="209"/>
    </location>
</feature>
<proteinExistence type="inferred from homology"/>
<dbReference type="Pfam" id="PF02434">
    <property type="entry name" value="Fringe"/>
    <property type="match status" value="1"/>
</dbReference>
<evidence type="ECO:0000256" key="5">
    <source>
        <dbReference type="ARBA" id="ARBA00022676"/>
    </source>
</evidence>
<comment type="pathway">
    <text evidence="2">Protein modification; protein glycosylation.</text>
</comment>
<evidence type="ECO:0000256" key="4">
    <source>
        <dbReference type="ARBA" id="ARBA00012557"/>
    </source>
</evidence>
<accession>A0A6V7LHP4</accession>
<dbReference type="EC" id="2.4.1.122" evidence="4"/>
<evidence type="ECO:0000256" key="2">
    <source>
        <dbReference type="ARBA" id="ARBA00004922"/>
    </source>
</evidence>
<dbReference type="GO" id="GO:0016263">
    <property type="term" value="F:glycoprotein-N-acetylgalactosamine 3-beta-galactosyltransferase activity"/>
    <property type="evidence" value="ECO:0007669"/>
    <property type="project" value="UniProtKB-EC"/>
</dbReference>
<dbReference type="GO" id="GO:0000166">
    <property type="term" value="F:nucleotide binding"/>
    <property type="evidence" value="ECO:0007669"/>
    <property type="project" value="UniProtKB-KW"/>
</dbReference>
<evidence type="ECO:0000256" key="1">
    <source>
        <dbReference type="ARBA" id="ARBA00004606"/>
    </source>
</evidence>
<organism evidence="14">
    <name type="scientific">Bracon brevicornis</name>
    <dbReference type="NCBI Taxonomy" id="1563983"/>
    <lineage>
        <taxon>Eukaryota</taxon>
        <taxon>Metazoa</taxon>
        <taxon>Ecdysozoa</taxon>
        <taxon>Arthropoda</taxon>
        <taxon>Hexapoda</taxon>
        <taxon>Insecta</taxon>
        <taxon>Pterygota</taxon>
        <taxon>Neoptera</taxon>
        <taxon>Endopterygota</taxon>
        <taxon>Hymenoptera</taxon>
        <taxon>Apocrita</taxon>
        <taxon>Ichneumonoidea</taxon>
        <taxon>Braconidae</taxon>
        <taxon>Braconinae</taxon>
        <taxon>Bracon</taxon>
    </lineage>
</organism>
<evidence type="ECO:0000256" key="7">
    <source>
        <dbReference type="ARBA" id="ARBA00022692"/>
    </source>
</evidence>
<keyword evidence="11 12" id="KW-0472">Membrane</keyword>
<dbReference type="Gene3D" id="3.90.550.50">
    <property type="match status" value="1"/>
</dbReference>
<protein>
    <recommendedName>
        <fullName evidence="4">N-acetylgalactosaminide beta-1,3-galactosyltransferase</fullName>
        <ecNumber evidence="4">2.4.1.122</ecNumber>
    </recommendedName>
</protein>
<evidence type="ECO:0000259" key="13">
    <source>
        <dbReference type="Pfam" id="PF02434"/>
    </source>
</evidence>
<comment type="subcellular location">
    <subcellularLocation>
        <location evidence="1">Membrane</location>
        <topology evidence="1">Single-pass type II membrane protein</topology>
    </subcellularLocation>
</comment>
<keyword evidence="7 12" id="KW-0812">Transmembrane</keyword>
<evidence type="ECO:0000256" key="9">
    <source>
        <dbReference type="ARBA" id="ARBA00022968"/>
    </source>
</evidence>
<name>A0A6V7LHP4_9HYME</name>
<keyword evidence="10 12" id="KW-1133">Transmembrane helix</keyword>
<evidence type="ECO:0000256" key="11">
    <source>
        <dbReference type="ARBA" id="ARBA00023136"/>
    </source>
</evidence>
<keyword evidence="6" id="KW-0808">Transferase</keyword>
<dbReference type="EMBL" id="CADCXW020000343">
    <property type="protein sequence ID" value="CAD1575743.1"/>
    <property type="molecule type" value="Genomic_DNA"/>
</dbReference>
<keyword evidence="9" id="KW-0735">Signal-anchor</keyword>
<evidence type="ECO:0000256" key="12">
    <source>
        <dbReference type="SAM" id="Phobius"/>
    </source>
</evidence>
<evidence type="ECO:0000313" key="14">
    <source>
        <dbReference type="EMBL" id="CAD1575743.1"/>
    </source>
</evidence>
<dbReference type="GO" id="GO:0016020">
    <property type="term" value="C:membrane"/>
    <property type="evidence" value="ECO:0007669"/>
    <property type="project" value="UniProtKB-SubCell"/>
</dbReference>
<dbReference type="InterPro" id="IPR026050">
    <property type="entry name" value="C1GALT1/C1GALT1_chp1"/>
</dbReference>
<evidence type="ECO:0000256" key="3">
    <source>
        <dbReference type="ARBA" id="ARBA00006462"/>
    </source>
</evidence>
<dbReference type="AlphaFoldDB" id="A0A6V7LHP4"/>
<dbReference type="InterPro" id="IPR003378">
    <property type="entry name" value="Fringe-like_glycosylTrfase"/>
</dbReference>
<evidence type="ECO:0000256" key="6">
    <source>
        <dbReference type="ARBA" id="ARBA00022679"/>
    </source>
</evidence>
<comment type="similarity">
    <text evidence="3">Belongs to the glycosyltransferase 31 family. Beta3-Gal-T subfamily.</text>
</comment>
<dbReference type="PANTHER" id="PTHR23033:SF14">
    <property type="entry name" value="GLYCOPROTEIN-N-ACETYLGALACTOSAMINE 3-BETA-GALACTOSYLTRANSFERASE 1-RELATED"/>
    <property type="match status" value="1"/>
</dbReference>
<feature type="transmembrane region" description="Helical" evidence="12">
    <location>
        <begin position="6"/>
        <end position="28"/>
    </location>
</feature>